<organism evidence="1 2">
    <name type="scientific">Leptolyngbya boryana NIES-2135</name>
    <dbReference type="NCBI Taxonomy" id="1973484"/>
    <lineage>
        <taxon>Bacteria</taxon>
        <taxon>Bacillati</taxon>
        <taxon>Cyanobacteriota</taxon>
        <taxon>Cyanophyceae</taxon>
        <taxon>Leptolyngbyales</taxon>
        <taxon>Leptolyngbyaceae</taxon>
        <taxon>Leptolyngbya group</taxon>
        <taxon>Leptolyngbya</taxon>
    </lineage>
</organism>
<proteinExistence type="predicted"/>
<dbReference type="Proteomes" id="UP000217895">
    <property type="component" value="Plasmid Plasmid1 dna"/>
</dbReference>
<gene>
    <name evidence="1" type="ORF">NIES2135_62150</name>
</gene>
<dbReference type="AlphaFoldDB" id="A0A1Z4JRP6"/>
<evidence type="ECO:0000313" key="1">
    <source>
        <dbReference type="EMBL" id="BAY59338.1"/>
    </source>
</evidence>
<keyword evidence="2" id="KW-1185">Reference proteome</keyword>
<keyword evidence="1" id="KW-0614">Plasmid</keyword>
<evidence type="ECO:0000313" key="2">
    <source>
        <dbReference type="Proteomes" id="UP000217895"/>
    </source>
</evidence>
<accession>A0A1Z4JRP6</accession>
<name>A0A1Z4JRP6_LEPBY</name>
<sequence length="96" mass="10624">MPSIPGALDPLTIKITQLPDALVVENDWRSFTIDTGSAIISVSVRPRIWNNLVEGTKQYRNWTAIITGRMGELTDVGFVLEQPGIQIFDTPLGEID</sequence>
<reference evidence="1 2" key="1">
    <citation type="submission" date="2017-06" db="EMBL/GenBank/DDBJ databases">
        <title>Genome sequencing of cyanobaciteial culture collection at National Institute for Environmental Studies (NIES).</title>
        <authorList>
            <person name="Hirose Y."/>
            <person name="Shimura Y."/>
            <person name="Fujisawa T."/>
            <person name="Nakamura Y."/>
            <person name="Kawachi M."/>
        </authorList>
    </citation>
    <scope>NUCLEOTIDE SEQUENCE [LARGE SCALE GENOMIC DNA]</scope>
    <source>
        <strain evidence="1 2">NIES-2135</strain>
        <plasmid evidence="2">Plasmid Plasmid1 dna</plasmid>
    </source>
</reference>
<geneLocation type="plasmid" evidence="1">
    <name>plasmid1</name>
</geneLocation>
<protein>
    <submittedName>
        <fullName evidence="1">Uncharacterized protein</fullName>
    </submittedName>
</protein>
<dbReference type="EMBL" id="AP018204">
    <property type="protein sequence ID" value="BAY59338.1"/>
    <property type="molecule type" value="Genomic_DNA"/>
</dbReference>